<feature type="compositionally biased region" description="Basic and acidic residues" evidence="5">
    <location>
        <begin position="178"/>
        <end position="197"/>
    </location>
</feature>
<proteinExistence type="predicted"/>
<evidence type="ECO:0000256" key="2">
    <source>
        <dbReference type="ARBA" id="ARBA00022692"/>
    </source>
</evidence>
<feature type="transmembrane region" description="Helical" evidence="6">
    <location>
        <begin position="37"/>
        <end position="55"/>
    </location>
</feature>
<dbReference type="GO" id="GO:0000329">
    <property type="term" value="C:fungal-type vacuole membrane"/>
    <property type="evidence" value="ECO:0007669"/>
    <property type="project" value="TreeGrafter"/>
</dbReference>
<evidence type="ECO:0000256" key="1">
    <source>
        <dbReference type="ARBA" id="ARBA00004141"/>
    </source>
</evidence>
<feature type="region of interest" description="Disordered" evidence="5">
    <location>
        <begin position="148"/>
        <end position="203"/>
    </location>
</feature>
<feature type="transmembrane region" description="Helical" evidence="6">
    <location>
        <begin position="409"/>
        <end position="429"/>
    </location>
</feature>
<evidence type="ECO:0000313" key="7">
    <source>
        <dbReference type="EMBL" id="OBZ75977.1"/>
    </source>
</evidence>
<organism evidence="7 8">
    <name type="scientific">Grifola frondosa</name>
    <name type="common">Maitake</name>
    <name type="synonym">Polyporus frondosus</name>
    <dbReference type="NCBI Taxonomy" id="5627"/>
    <lineage>
        <taxon>Eukaryota</taxon>
        <taxon>Fungi</taxon>
        <taxon>Dikarya</taxon>
        <taxon>Basidiomycota</taxon>
        <taxon>Agaricomycotina</taxon>
        <taxon>Agaricomycetes</taxon>
        <taxon>Polyporales</taxon>
        <taxon>Grifolaceae</taxon>
        <taxon>Grifola</taxon>
    </lineage>
</organism>
<dbReference type="EMBL" id="LUGG01000004">
    <property type="protein sequence ID" value="OBZ75977.1"/>
    <property type="molecule type" value="Genomic_DNA"/>
</dbReference>
<comment type="caution">
    <text evidence="7">The sequence shown here is derived from an EMBL/GenBank/DDBJ whole genome shotgun (WGS) entry which is preliminary data.</text>
</comment>
<evidence type="ECO:0000256" key="5">
    <source>
        <dbReference type="SAM" id="MobiDB-lite"/>
    </source>
</evidence>
<comment type="subcellular location">
    <subcellularLocation>
        <location evidence="1">Membrane</location>
        <topology evidence="1">Multi-pass membrane protein</topology>
    </subcellularLocation>
</comment>
<dbReference type="PANTHER" id="PTHR21576:SF158">
    <property type="entry name" value="RIBOSOMAL RNA-PROCESSING PROTEIN 12-LIKE CONSERVED DOMAIN-CONTAINING PROTEIN"/>
    <property type="match status" value="1"/>
</dbReference>
<keyword evidence="2 6" id="KW-0812">Transmembrane</keyword>
<gene>
    <name evidence="7" type="primary">MCH1</name>
    <name evidence="7" type="ORF">A0H81_04153</name>
</gene>
<evidence type="ECO:0000256" key="3">
    <source>
        <dbReference type="ARBA" id="ARBA00022989"/>
    </source>
</evidence>
<feature type="transmembrane region" description="Helical" evidence="6">
    <location>
        <begin position="306"/>
        <end position="323"/>
    </location>
</feature>
<sequence length="436" mass="46779">MKLTQPQLTTIALAGMAGQYPFAALVGKALDRYGPRACSLAASVFFSLGYGLFAWEIANTPDTITQPSASSFRHLVIFFGMIGLGTVLSYFALVFAATKTFAHYIGIASGTSMALFGLSPLLLSVLASKHIHFLSALVLPGPTSHAKPDIAGASSQGEPIPTEEDERSPLLTSSLLVDDTRRSGDHESVASDEQDFKPHKHAVQEPQHGSVLDLLADPHFWVLSLLLTLAVGTAEMVIANLGSIVLSLPASSSATSNVSKQVELLSFFNTMSRLVMGPLADLISPVAAYLHDGVWAFPRKRHTSRIVFLSSACLLLAATFAWLEVGVRSQETIWPLSVGTGIVYGTIFTMLPGILSSIWGLPNLGRNFGTISYTAFVGTTIFSYLYAFVAAQHVGSGEGACKGVQCWRLTFWMSTGAALTAALCSFVLWRKWRARV</sequence>
<name>A0A1C7MH67_GRIFR</name>
<evidence type="ECO:0000313" key="8">
    <source>
        <dbReference type="Proteomes" id="UP000092993"/>
    </source>
</evidence>
<keyword evidence="4 6" id="KW-0472">Membrane</keyword>
<dbReference type="SUPFAM" id="SSF103473">
    <property type="entry name" value="MFS general substrate transporter"/>
    <property type="match status" value="1"/>
</dbReference>
<evidence type="ECO:0000256" key="4">
    <source>
        <dbReference type="ARBA" id="ARBA00023136"/>
    </source>
</evidence>
<protein>
    <submittedName>
        <fullName evidence="7">Putative transporter MCH1</fullName>
    </submittedName>
</protein>
<dbReference type="InterPro" id="IPR036259">
    <property type="entry name" value="MFS_trans_sf"/>
</dbReference>
<keyword evidence="3 6" id="KW-1133">Transmembrane helix</keyword>
<dbReference type="Gene3D" id="1.20.1250.20">
    <property type="entry name" value="MFS general substrate transporter like domains"/>
    <property type="match status" value="2"/>
</dbReference>
<reference evidence="7 8" key="1">
    <citation type="submission" date="2016-03" db="EMBL/GenBank/DDBJ databases">
        <title>Whole genome sequencing of Grifola frondosa 9006-11.</title>
        <authorList>
            <person name="Min B."/>
            <person name="Park H."/>
            <person name="Kim J.-G."/>
            <person name="Cho H."/>
            <person name="Oh Y.-L."/>
            <person name="Kong W.-S."/>
            <person name="Choi I.-G."/>
        </authorList>
    </citation>
    <scope>NUCLEOTIDE SEQUENCE [LARGE SCALE GENOMIC DNA]</scope>
    <source>
        <strain evidence="7 8">9006-11</strain>
    </source>
</reference>
<dbReference type="OrthoDB" id="410267at2759"/>
<keyword evidence="8" id="KW-1185">Reference proteome</keyword>
<dbReference type="AlphaFoldDB" id="A0A1C7MH67"/>
<feature type="transmembrane region" description="Helical" evidence="6">
    <location>
        <begin position="104"/>
        <end position="127"/>
    </location>
</feature>
<feature type="transmembrane region" description="Helical" evidence="6">
    <location>
        <begin position="220"/>
        <end position="246"/>
    </location>
</feature>
<dbReference type="STRING" id="5627.A0A1C7MH67"/>
<evidence type="ECO:0000256" key="6">
    <source>
        <dbReference type="SAM" id="Phobius"/>
    </source>
</evidence>
<dbReference type="PANTHER" id="PTHR21576">
    <property type="entry name" value="UNCHARACTERIZED NODULIN-LIKE PROTEIN"/>
    <property type="match status" value="1"/>
</dbReference>
<feature type="transmembrane region" description="Helical" evidence="6">
    <location>
        <begin position="75"/>
        <end position="97"/>
    </location>
</feature>
<feature type="transmembrane region" description="Helical" evidence="6">
    <location>
        <begin position="368"/>
        <end position="389"/>
    </location>
</feature>
<feature type="transmembrane region" description="Helical" evidence="6">
    <location>
        <begin position="343"/>
        <end position="361"/>
    </location>
</feature>
<accession>A0A1C7MH67</accession>
<dbReference type="Proteomes" id="UP000092993">
    <property type="component" value="Unassembled WGS sequence"/>
</dbReference>
<feature type="transmembrane region" description="Helical" evidence="6">
    <location>
        <begin position="6"/>
        <end position="25"/>
    </location>
</feature>
<dbReference type="OMA" id="PTMWWLA"/>